<evidence type="ECO:0000256" key="8">
    <source>
        <dbReference type="HAMAP-Rule" id="MF_01309"/>
    </source>
</evidence>
<dbReference type="SUPFAM" id="SSF54814">
    <property type="entry name" value="Prokaryotic type KH domain (KH-domain type II)"/>
    <property type="match status" value="1"/>
</dbReference>
<dbReference type="InterPro" id="IPR001351">
    <property type="entry name" value="Ribosomal_uS3_C"/>
</dbReference>
<evidence type="ECO:0000259" key="9">
    <source>
        <dbReference type="PROSITE" id="PS50823"/>
    </source>
</evidence>
<dbReference type="SUPFAM" id="SSF54821">
    <property type="entry name" value="Ribosomal protein S3 C-terminal domain"/>
    <property type="match status" value="1"/>
</dbReference>
<dbReference type="GO" id="GO:0006412">
    <property type="term" value="P:translation"/>
    <property type="evidence" value="ECO:0007669"/>
    <property type="project" value="UniProtKB-UniRule"/>
</dbReference>
<dbReference type="InterPro" id="IPR036419">
    <property type="entry name" value="Ribosomal_S3_C_sf"/>
</dbReference>
<dbReference type="GO" id="GO:0022627">
    <property type="term" value="C:cytosolic small ribosomal subunit"/>
    <property type="evidence" value="ECO:0007669"/>
    <property type="project" value="TreeGrafter"/>
</dbReference>
<reference evidence="10" key="1">
    <citation type="journal article" date="2015" name="ISME J.">
        <title>Aquifer environment selects for microbial species cohorts in sediment and groundwater.</title>
        <authorList>
            <person name="Hug L.A."/>
            <person name="Thomas B.C."/>
            <person name="Brown C.T."/>
            <person name="Frischkorn K.R."/>
            <person name="Williams K.H."/>
            <person name="Tringe S.G."/>
            <person name="Banfield J.F."/>
        </authorList>
    </citation>
    <scope>NUCLEOTIDE SEQUENCE</scope>
</reference>
<evidence type="ECO:0000256" key="7">
    <source>
        <dbReference type="ARBA" id="ARBA00035257"/>
    </source>
</evidence>
<dbReference type="HAMAP" id="MF_01309_B">
    <property type="entry name" value="Ribosomal_uS3_B"/>
    <property type="match status" value="1"/>
</dbReference>
<evidence type="ECO:0000313" key="10">
    <source>
        <dbReference type="EMBL" id="AKQ02116.1"/>
    </source>
</evidence>
<dbReference type="Pfam" id="PF00189">
    <property type="entry name" value="Ribosomal_S3_C"/>
    <property type="match status" value="1"/>
</dbReference>
<evidence type="ECO:0000256" key="1">
    <source>
        <dbReference type="ARBA" id="ARBA00010761"/>
    </source>
</evidence>
<keyword evidence="5 8" id="KW-0687">Ribonucleoprotein</keyword>
<dbReference type="InterPro" id="IPR005704">
    <property type="entry name" value="Ribosomal_uS3_bac-typ"/>
</dbReference>
<keyword evidence="4 8" id="KW-0689">Ribosomal protein</keyword>
<keyword evidence="2 8" id="KW-0699">rRNA-binding</keyword>
<dbReference type="PANTHER" id="PTHR11760:SF19">
    <property type="entry name" value="SMALL RIBOSOMAL SUBUNIT PROTEIN US3C"/>
    <property type="match status" value="1"/>
</dbReference>
<dbReference type="Gene3D" id="3.30.300.20">
    <property type="match status" value="1"/>
</dbReference>
<evidence type="ECO:0000256" key="5">
    <source>
        <dbReference type="ARBA" id="ARBA00023274"/>
    </source>
</evidence>
<dbReference type="CDD" id="cd02412">
    <property type="entry name" value="KH-II_30S_S3"/>
    <property type="match status" value="1"/>
</dbReference>
<evidence type="ECO:0000256" key="6">
    <source>
        <dbReference type="ARBA" id="ARBA00024998"/>
    </source>
</evidence>
<dbReference type="InterPro" id="IPR057258">
    <property type="entry name" value="Ribosomal_uS3"/>
</dbReference>
<dbReference type="InterPro" id="IPR009019">
    <property type="entry name" value="KH_sf_prok-type"/>
</dbReference>
<dbReference type="GO" id="GO:0019843">
    <property type="term" value="F:rRNA binding"/>
    <property type="evidence" value="ECO:0007669"/>
    <property type="project" value="UniProtKB-UniRule"/>
</dbReference>
<accession>A0A0H4T376</accession>
<gene>
    <name evidence="8" type="primary">rpsC</name>
</gene>
<dbReference type="InterPro" id="IPR004044">
    <property type="entry name" value="KH_dom_type_2"/>
</dbReference>
<dbReference type="PROSITE" id="PS50823">
    <property type="entry name" value="KH_TYPE_2"/>
    <property type="match status" value="1"/>
</dbReference>
<proteinExistence type="inferred from homology"/>
<feature type="domain" description="KH type-2" evidence="9">
    <location>
        <begin position="38"/>
        <end position="106"/>
    </location>
</feature>
<name>A0A0H4T376_9CHLR</name>
<dbReference type="InterPro" id="IPR015946">
    <property type="entry name" value="KH_dom-like_a/b"/>
</dbReference>
<keyword evidence="3 8" id="KW-0694">RNA-binding</keyword>
<dbReference type="Gene3D" id="3.30.1140.32">
    <property type="entry name" value="Ribosomal protein S3, C-terminal domain"/>
    <property type="match status" value="1"/>
</dbReference>
<organism evidence="10">
    <name type="scientific">uncultured Chloroflexi bacterium Rifle_16ft_4_minimus_34323</name>
    <dbReference type="NCBI Taxonomy" id="1665070"/>
    <lineage>
        <taxon>Bacteria</taxon>
        <taxon>Bacillati</taxon>
        <taxon>Chloroflexota</taxon>
        <taxon>environmental samples</taxon>
    </lineage>
</organism>
<comment type="function">
    <text evidence="6 8">Binds the lower part of the 30S subunit head. Binds mRNA in the 70S ribosome, positioning it for translation.</text>
</comment>
<protein>
    <recommendedName>
        <fullName evidence="7 8">Small ribosomal subunit protein uS3</fullName>
    </recommendedName>
</protein>
<sequence length="223" mass="24824">MGHKVHPYGFRLGVTRTWTAKWYQDKEYTTLLKEDITIRKLVSERLANASVSGLEIERNFGQVTVTVHTAKPGIVIGKGGQNVEFLRQQIGALTKRKVKLEIKEIRQPELDAYLVAMNISQQLSRRIAFKKAIKQSIQRSMKAGAKGVKIMVSGRLGGAEMGRREWDKEGRIPLGTLRADIGYGQVHAHTTYGRIGVKVWIYRGDIAPDRPAMSASAIVGQGV</sequence>
<dbReference type="Pfam" id="PF07650">
    <property type="entry name" value="KH_2"/>
    <property type="match status" value="1"/>
</dbReference>
<dbReference type="NCBIfam" id="TIGR01009">
    <property type="entry name" value="rpsC_bact"/>
    <property type="match status" value="1"/>
</dbReference>
<dbReference type="GO" id="GO:0003729">
    <property type="term" value="F:mRNA binding"/>
    <property type="evidence" value="ECO:0007669"/>
    <property type="project" value="UniProtKB-UniRule"/>
</dbReference>
<evidence type="ECO:0000256" key="3">
    <source>
        <dbReference type="ARBA" id="ARBA00022884"/>
    </source>
</evidence>
<dbReference type="InterPro" id="IPR004087">
    <property type="entry name" value="KH_dom"/>
</dbReference>
<evidence type="ECO:0000256" key="4">
    <source>
        <dbReference type="ARBA" id="ARBA00022980"/>
    </source>
</evidence>
<dbReference type="GO" id="GO:0003735">
    <property type="term" value="F:structural constituent of ribosome"/>
    <property type="evidence" value="ECO:0007669"/>
    <property type="project" value="InterPro"/>
</dbReference>
<comment type="subunit">
    <text evidence="8">Part of the 30S ribosomal subunit. Forms a tight complex with proteins S10 and S14.</text>
</comment>
<comment type="similarity">
    <text evidence="1 8">Belongs to the universal ribosomal protein uS3 family.</text>
</comment>
<dbReference type="FunFam" id="3.30.300.20:FF:000001">
    <property type="entry name" value="30S ribosomal protein S3"/>
    <property type="match status" value="1"/>
</dbReference>
<evidence type="ECO:0000256" key="2">
    <source>
        <dbReference type="ARBA" id="ARBA00022730"/>
    </source>
</evidence>
<dbReference type="AlphaFoldDB" id="A0A0H4T376"/>
<dbReference type="PANTHER" id="PTHR11760">
    <property type="entry name" value="30S/40S RIBOSOMAL PROTEIN S3"/>
    <property type="match status" value="1"/>
</dbReference>
<dbReference type="EMBL" id="KT006993">
    <property type="protein sequence ID" value="AKQ02116.1"/>
    <property type="molecule type" value="Genomic_DNA"/>
</dbReference>
<dbReference type="SMART" id="SM00322">
    <property type="entry name" value="KH"/>
    <property type="match status" value="1"/>
</dbReference>
<dbReference type="PROSITE" id="PS50084">
    <property type="entry name" value="KH_TYPE_1"/>
    <property type="match status" value="1"/>
</dbReference>